<gene>
    <name evidence="2" type="ORF">NDU88_001891</name>
</gene>
<organism evidence="2 3">
    <name type="scientific">Pleurodeles waltl</name>
    <name type="common">Iberian ribbed newt</name>
    <dbReference type="NCBI Taxonomy" id="8319"/>
    <lineage>
        <taxon>Eukaryota</taxon>
        <taxon>Metazoa</taxon>
        <taxon>Chordata</taxon>
        <taxon>Craniata</taxon>
        <taxon>Vertebrata</taxon>
        <taxon>Euteleostomi</taxon>
        <taxon>Amphibia</taxon>
        <taxon>Batrachia</taxon>
        <taxon>Caudata</taxon>
        <taxon>Salamandroidea</taxon>
        <taxon>Salamandridae</taxon>
        <taxon>Pleurodelinae</taxon>
        <taxon>Pleurodeles</taxon>
    </lineage>
</organism>
<accession>A0AAV7SDE7</accession>
<dbReference type="AlphaFoldDB" id="A0AAV7SDE7"/>
<name>A0AAV7SDE7_PLEWA</name>
<sequence length="137" mass="15310">MASQTTPGAEAHTQMGHIREAFPESHDGRGSSTTNVTTLRRQRPDVDKWQRGVSTAPWRQLAEDHKVYAEVPSHFIEHAGISGLCGSEEVPQKVRDYGEKSLEEGKLREENEEQKMEGNWWQGEEGACGGDNSPKCF</sequence>
<feature type="compositionally biased region" description="Basic and acidic residues" evidence="1">
    <location>
        <begin position="17"/>
        <end position="29"/>
    </location>
</feature>
<keyword evidence="3" id="KW-1185">Reference proteome</keyword>
<feature type="region of interest" description="Disordered" evidence="1">
    <location>
        <begin position="1"/>
        <end position="52"/>
    </location>
</feature>
<dbReference type="Proteomes" id="UP001066276">
    <property type="component" value="Chromosome 4_2"/>
</dbReference>
<feature type="region of interest" description="Disordered" evidence="1">
    <location>
        <begin position="101"/>
        <end position="137"/>
    </location>
</feature>
<comment type="caution">
    <text evidence="2">The sequence shown here is derived from an EMBL/GenBank/DDBJ whole genome shotgun (WGS) entry which is preliminary data.</text>
</comment>
<dbReference type="EMBL" id="JANPWB010000008">
    <property type="protein sequence ID" value="KAJ1161405.1"/>
    <property type="molecule type" value="Genomic_DNA"/>
</dbReference>
<reference evidence="2" key="1">
    <citation type="journal article" date="2022" name="bioRxiv">
        <title>Sequencing and chromosome-scale assembly of the giantPleurodeles waltlgenome.</title>
        <authorList>
            <person name="Brown T."/>
            <person name="Elewa A."/>
            <person name="Iarovenko S."/>
            <person name="Subramanian E."/>
            <person name="Araus A.J."/>
            <person name="Petzold A."/>
            <person name="Susuki M."/>
            <person name="Suzuki K.-i.T."/>
            <person name="Hayashi T."/>
            <person name="Toyoda A."/>
            <person name="Oliveira C."/>
            <person name="Osipova E."/>
            <person name="Leigh N.D."/>
            <person name="Simon A."/>
            <person name="Yun M.H."/>
        </authorList>
    </citation>
    <scope>NUCLEOTIDE SEQUENCE</scope>
    <source>
        <strain evidence="2">20211129_DDA</strain>
        <tissue evidence="2">Liver</tissue>
    </source>
</reference>
<protein>
    <submittedName>
        <fullName evidence="2">Uncharacterized protein</fullName>
    </submittedName>
</protein>
<proteinExistence type="predicted"/>
<feature type="compositionally biased region" description="Polar residues" evidence="1">
    <location>
        <begin position="30"/>
        <end position="39"/>
    </location>
</feature>
<feature type="compositionally biased region" description="Basic and acidic residues" evidence="1">
    <location>
        <begin position="101"/>
        <end position="116"/>
    </location>
</feature>
<evidence type="ECO:0000256" key="1">
    <source>
        <dbReference type="SAM" id="MobiDB-lite"/>
    </source>
</evidence>
<evidence type="ECO:0000313" key="2">
    <source>
        <dbReference type="EMBL" id="KAJ1161405.1"/>
    </source>
</evidence>
<evidence type="ECO:0000313" key="3">
    <source>
        <dbReference type="Proteomes" id="UP001066276"/>
    </source>
</evidence>